<sequence length="295" mass="29531">MTRHLLILGGTTEGRRIAEALAAGGLAGVVGGVAAGGGAGRVGIRASDGQPAVAAGSGGGSAGWRVTTSLAGRVSAPRPAPGTNRSGGFGGVEGLAAWLRGEDVAAVIDATHPFAARITANAAAACAATGVPLLVVQRPGWREGPGDRWERVPTLAAAAERVPALAAAPATERGAGGAPRVLLATGRQSLPAFVGCAGVHFVARMVDPPDGPLPPRCEVVLSRGPFSLDSERALLDRYAIDLVVTKDSGGDATVAKLHAARERALPVIMVNRPPLPPGVTTTPTAPGALTWLTTH</sequence>
<name>A0A8J3BAL4_9ACTN</name>
<dbReference type="PROSITE" id="PS51014">
    <property type="entry name" value="COBK_CBIJ"/>
    <property type="match status" value="1"/>
</dbReference>
<evidence type="ECO:0000256" key="1">
    <source>
        <dbReference type="ARBA" id="ARBA00004953"/>
    </source>
</evidence>
<evidence type="ECO:0000313" key="5">
    <source>
        <dbReference type="Proteomes" id="UP000649739"/>
    </source>
</evidence>
<dbReference type="Pfam" id="PF02571">
    <property type="entry name" value="CbiJ"/>
    <property type="match status" value="1"/>
</dbReference>
<dbReference type="EMBL" id="BMQB01000004">
    <property type="protein sequence ID" value="GGJ90763.1"/>
    <property type="molecule type" value="Genomic_DNA"/>
</dbReference>
<keyword evidence="2" id="KW-0169">Cobalamin biosynthesis</keyword>
<dbReference type="RefSeq" id="WP_229783501.1">
    <property type="nucleotide sequence ID" value="NZ_BMQB01000004.1"/>
</dbReference>
<dbReference type="PANTHER" id="PTHR36925:SF1">
    <property type="entry name" value="COBALT-PRECORRIN-6A REDUCTASE"/>
    <property type="match status" value="1"/>
</dbReference>
<dbReference type="AlphaFoldDB" id="A0A8J3BAL4"/>
<dbReference type="Proteomes" id="UP000649739">
    <property type="component" value="Unassembled WGS sequence"/>
</dbReference>
<gene>
    <name evidence="4" type="ORF">GCM10010123_20760</name>
</gene>
<dbReference type="NCBIfam" id="NF005968">
    <property type="entry name" value="PRK08057.1-2"/>
    <property type="match status" value="1"/>
</dbReference>
<proteinExistence type="predicted"/>
<protein>
    <submittedName>
        <fullName evidence="4">Precorrin-6A reductase</fullName>
    </submittedName>
</protein>
<dbReference type="GO" id="GO:0016994">
    <property type="term" value="F:precorrin-6A reductase activity"/>
    <property type="evidence" value="ECO:0007669"/>
    <property type="project" value="InterPro"/>
</dbReference>
<evidence type="ECO:0000256" key="2">
    <source>
        <dbReference type="ARBA" id="ARBA00022573"/>
    </source>
</evidence>
<comment type="caution">
    <text evidence="4">The sequence shown here is derived from an EMBL/GenBank/DDBJ whole genome shotgun (WGS) entry which is preliminary data.</text>
</comment>
<dbReference type="UniPathway" id="UPA00148"/>
<evidence type="ECO:0000256" key="3">
    <source>
        <dbReference type="ARBA" id="ARBA00023002"/>
    </source>
</evidence>
<evidence type="ECO:0000313" key="4">
    <source>
        <dbReference type="EMBL" id="GGJ90763.1"/>
    </source>
</evidence>
<keyword evidence="5" id="KW-1185">Reference proteome</keyword>
<dbReference type="InterPro" id="IPR003723">
    <property type="entry name" value="Precorrin-6x_reduct"/>
</dbReference>
<dbReference type="PANTHER" id="PTHR36925">
    <property type="entry name" value="COBALT-PRECORRIN-6A REDUCTASE"/>
    <property type="match status" value="1"/>
</dbReference>
<comment type="pathway">
    <text evidence="1">Cofactor biosynthesis; adenosylcobalamin biosynthesis.</text>
</comment>
<organism evidence="4 5">
    <name type="scientific">Pilimelia anulata</name>
    <dbReference type="NCBI Taxonomy" id="53371"/>
    <lineage>
        <taxon>Bacteria</taxon>
        <taxon>Bacillati</taxon>
        <taxon>Actinomycetota</taxon>
        <taxon>Actinomycetes</taxon>
        <taxon>Micromonosporales</taxon>
        <taxon>Micromonosporaceae</taxon>
        <taxon>Pilimelia</taxon>
    </lineage>
</organism>
<dbReference type="GO" id="GO:0009236">
    <property type="term" value="P:cobalamin biosynthetic process"/>
    <property type="evidence" value="ECO:0007669"/>
    <property type="project" value="UniProtKB-UniPathway"/>
</dbReference>
<reference evidence="4" key="1">
    <citation type="journal article" date="2014" name="Int. J. Syst. Evol. Microbiol.">
        <title>Complete genome sequence of Corynebacterium casei LMG S-19264T (=DSM 44701T), isolated from a smear-ripened cheese.</title>
        <authorList>
            <consortium name="US DOE Joint Genome Institute (JGI-PGF)"/>
            <person name="Walter F."/>
            <person name="Albersmeier A."/>
            <person name="Kalinowski J."/>
            <person name="Ruckert C."/>
        </authorList>
    </citation>
    <scope>NUCLEOTIDE SEQUENCE</scope>
    <source>
        <strain evidence="4">JCM 3090</strain>
    </source>
</reference>
<reference evidence="4" key="2">
    <citation type="submission" date="2020-09" db="EMBL/GenBank/DDBJ databases">
        <authorList>
            <person name="Sun Q."/>
            <person name="Ohkuma M."/>
        </authorList>
    </citation>
    <scope>NUCLEOTIDE SEQUENCE</scope>
    <source>
        <strain evidence="4">JCM 3090</strain>
    </source>
</reference>
<keyword evidence="3" id="KW-0560">Oxidoreductase</keyword>
<accession>A0A8J3BAL4</accession>